<comment type="caution">
    <text evidence="2">The sequence shown here is derived from an EMBL/GenBank/DDBJ whole genome shotgun (WGS) entry which is preliminary data.</text>
</comment>
<keyword evidence="1" id="KW-0812">Transmembrane</keyword>
<dbReference type="EMBL" id="JACHNU010000001">
    <property type="protein sequence ID" value="MBB4660903.1"/>
    <property type="molecule type" value="Genomic_DNA"/>
</dbReference>
<keyword evidence="1" id="KW-1133">Transmembrane helix</keyword>
<proteinExistence type="predicted"/>
<keyword evidence="1" id="KW-0472">Membrane</keyword>
<evidence type="ECO:0000313" key="2">
    <source>
        <dbReference type="EMBL" id="MBB4660903.1"/>
    </source>
</evidence>
<accession>A0A840I9J9</accession>
<keyword evidence="3" id="KW-1185">Reference proteome</keyword>
<dbReference type="AlphaFoldDB" id="A0A840I9J9"/>
<gene>
    <name evidence="2" type="ORF">BDZ31_000476</name>
</gene>
<reference evidence="2 3" key="1">
    <citation type="submission" date="2020-08" db="EMBL/GenBank/DDBJ databases">
        <title>Genomic Encyclopedia of Archaeal and Bacterial Type Strains, Phase II (KMG-II): from individual species to whole genera.</title>
        <authorList>
            <person name="Goeker M."/>
        </authorList>
    </citation>
    <scope>NUCLEOTIDE SEQUENCE [LARGE SCALE GENOMIC DNA]</scope>
    <source>
        <strain evidence="2 3">DSM 23288</strain>
    </source>
</reference>
<name>A0A840I9J9_9ACTN</name>
<protein>
    <submittedName>
        <fullName evidence="2">Uncharacterized protein</fullName>
    </submittedName>
</protein>
<dbReference type="Proteomes" id="UP000585272">
    <property type="component" value="Unassembled WGS sequence"/>
</dbReference>
<sequence length="256" mass="26672">MERERNDREDERVARLVARLRALDAPAPERLRSSVAAAVAAAEAAGRRGGRSRRGPLAWAGGALGRLLGGPLAWAGDALGRSRRRPLVWAGGALAAAAVVALLLVLALPGGEAGAPTVPQVAEVALKRPAAPAPATLPNGRLDVAGDGIPFPDWSSAEAGGWRATGTRSDRVGDRDVTTVVYANDAGERVGYAIAAAPRLPIGGRYVERGGEPMWVYELDDGTKAVMWLRDGRTCVVAGRGVDEETLLDLAAPREA</sequence>
<evidence type="ECO:0000313" key="3">
    <source>
        <dbReference type="Proteomes" id="UP000585272"/>
    </source>
</evidence>
<dbReference type="RefSeq" id="WP_183338606.1">
    <property type="nucleotide sequence ID" value="NZ_JACHNU010000001.1"/>
</dbReference>
<feature type="transmembrane region" description="Helical" evidence="1">
    <location>
        <begin position="87"/>
        <end position="108"/>
    </location>
</feature>
<evidence type="ECO:0000256" key="1">
    <source>
        <dbReference type="SAM" id="Phobius"/>
    </source>
</evidence>
<organism evidence="2 3">
    <name type="scientific">Conexibacter arvalis</name>
    <dbReference type="NCBI Taxonomy" id="912552"/>
    <lineage>
        <taxon>Bacteria</taxon>
        <taxon>Bacillati</taxon>
        <taxon>Actinomycetota</taxon>
        <taxon>Thermoleophilia</taxon>
        <taxon>Solirubrobacterales</taxon>
        <taxon>Conexibacteraceae</taxon>
        <taxon>Conexibacter</taxon>
    </lineage>
</organism>